<dbReference type="Gene3D" id="1.20.120.1870">
    <property type="entry name" value="Fic/DOC protein, Fido domain"/>
    <property type="match status" value="1"/>
</dbReference>
<name>A0A5A9GEY3_AZOLI</name>
<dbReference type="RefSeq" id="WP_149233955.1">
    <property type="nucleotide sequence ID" value="NZ_JALJXJ010000015.1"/>
</dbReference>
<dbReference type="AlphaFoldDB" id="A0A5A9GEY3"/>
<comment type="caution">
    <text evidence="2">The sequence shown here is derived from an EMBL/GenBank/DDBJ whole genome shotgun (WGS) entry which is preliminary data.</text>
</comment>
<dbReference type="InterPro" id="IPR003812">
    <property type="entry name" value="Fido"/>
</dbReference>
<dbReference type="InterPro" id="IPR036597">
    <property type="entry name" value="Fido-like_dom_sf"/>
</dbReference>
<keyword evidence="3" id="KW-1185">Reference proteome</keyword>
<dbReference type="GO" id="GO:0016301">
    <property type="term" value="F:kinase activity"/>
    <property type="evidence" value="ECO:0007669"/>
    <property type="project" value="InterPro"/>
</dbReference>
<dbReference type="EMBL" id="VTTN01000013">
    <property type="protein sequence ID" value="KAA0592961.1"/>
    <property type="molecule type" value="Genomic_DNA"/>
</dbReference>
<gene>
    <name evidence="2" type="ORF">FZ942_25905</name>
</gene>
<dbReference type="Pfam" id="PF02661">
    <property type="entry name" value="Fic"/>
    <property type="match status" value="1"/>
</dbReference>
<dbReference type="PROSITE" id="PS51459">
    <property type="entry name" value="FIDO"/>
    <property type="match status" value="1"/>
</dbReference>
<feature type="domain" description="Fido" evidence="1">
    <location>
        <begin position="8"/>
        <end position="125"/>
    </location>
</feature>
<organism evidence="2 3">
    <name type="scientific">Azospirillum lipoferum</name>
    <dbReference type="NCBI Taxonomy" id="193"/>
    <lineage>
        <taxon>Bacteria</taxon>
        <taxon>Pseudomonadati</taxon>
        <taxon>Pseudomonadota</taxon>
        <taxon>Alphaproteobacteria</taxon>
        <taxon>Rhodospirillales</taxon>
        <taxon>Azospirillaceae</taxon>
        <taxon>Azospirillum</taxon>
    </lineage>
</organism>
<reference evidence="2 3" key="1">
    <citation type="submission" date="2019-08" db="EMBL/GenBank/DDBJ databases">
        <authorList>
            <person name="Grouzdev D."/>
            <person name="Tikhonova E."/>
            <person name="Kravchenko I."/>
        </authorList>
    </citation>
    <scope>NUCLEOTIDE SEQUENCE [LARGE SCALE GENOMIC DNA]</scope>
    <source>
        <strain evidence="2 3">59b</strain>
    </source>
</reference>
<dbReference type="InterPro" id="IPR053737">
    <property type="entry name" value="Type_II_TA_Toxin"/>
</dbReference>
<proteinExistence type="predicted"/>
<evidence type="ECO:0000259" key="1">
    <source>
        <dbReference type="PROSITE" id="PS51459"/>
    </source>
</evidence>
<dbReference type="NCBIfam" id="TIGR01550">
    <property type="entry name" value="DOC_P1"/>
    <property type="match status" value="1"/>
</dbReference>
<dbReference type="OrthoDB" id="9802752at2"/>
<dbReference type="Proteomes" id="UP000324927">
    <property type="component" value="Unassembled WGS sequence"/>
</dbReference>
<dbReference type="SUPFAM" id="SSF140931">
    <property type="entry name" value="Fic-like"/>
    <property type="match status" value="1"/>
</dbReference>
<evidence type="ECO:0000313" key="2">
    <source>
        <dbReference type="EMBL" id="KAA0592961.1"/>
    </source>
</evidence>
<dbReference type="InterPro" id="IPR006440">
    <property type="entry name" value="Doc"/>
</dbReference>
<sequence>MPSEPLWLTPDDLEAINRREVEETGETHFTRDRGLLESAAAKPINRWLYGDTNVVHLAVALLHGIAQNHCFEQGNKRTAATAALLFLDFNGYEWVAEDDEELGHWIVALIEGRIGEDELADLMSDHLQPIKPT</sequence>
<protein>
    <submittedName>
        <fullName evidence="2">Type II toxin-antitoxin system death-on-curing family toxin</fullName>
    </submittedName>
</protein>
<dbReference type="PANTHER" id="PTHR39426:SF1">
    <property type="entry name" value="HOMOLOGY TO DEATH-ON-CURING PROTEIN OF PHAGE P1"/>
    <property type="match status" value="1"/>
</dbReference>
<dbReference type="PANTHER" id="PTHR39426">
    <property type="entry name" value="HOMOLOGY TO DEATH-ON-CURING PROTEIN OF PHAGE P1"/>
    <property type="match status" value="1"/>
</dbReference>
<evidence type="ECO:0000313" key="3">
    <source>
        <dbReference type="Proteomes" id="UP000324927"/>
    </source>
</evidence>
<accession>A0A5A9GEY3</accession>